<dbReference type="Proteomes" id="UP001311232">
    <property type="component" value="Unassembled WGS sequence"/>
</dbReference>
<proteinExistence type="predicted"/>
<feature type="region of interest" description="Disordered" evidence="1">
    <location>
        <begin position="140"/>
        <end position="171"/>
    </location>
</feature>
<comment type="caution">
    <text evidence="2">The sequence shown here is derived from an EMBL/GenBank/DDBJ whole genome shotgun (WGS) entry which is preliminary data.</text>
</comment>
<name>A0AAV9SEL7_9TELE</name>
<dbReference type="AlphaFoldDB" id="A0AAV9SEL7"/>
<organism evidence="2 3">
    <name type="scientific">Crenichthys baileyi</name>
    <name type="common">White River springfish</name>
    <dbReference type="NCBI Taxonomy" id="28760"/>
    <lineage>
        <taxon>Eukaryota</taxon>
        <taxon>Metazoa</taxon>
        <taxon>Chordata</taxon>
        <taxon>Craniata</taxon>
        <taxon>Vertebrata</taxon>
        <taxon>Euteleostomi</taxon>
        <taxon>Actinopterygii</taxon>
        <taxon>Neopterygii</taxon>
        <taxon>Teleostei</taxon>
        <taxon>Neoteleostei</taxon>
        <taxon>Acanthomorphata</taxon>
        <taxon>Ovalentaria</taxon>
        <taxon>Atherinomorphae</taxon>
        <taxon>Cyprinodontiformes</taxon>
        <taxon>Goodeidae</taxon>
        <taxon>Crenichthys</taxon>
    </lineage>
</organism>
<gene>
    <name evidence="2" type="ORF">CRENBAI_008519</name>
</gene>
<protein>
    <submittedName>
        <fullName evidence="2">Uncharacterized protein</fullName>
    </submittedName>
</protein>
<sequence>MPPGRPCLGRFCPGQSHREGASRGEREAQVTRLGGDSNRVGEGVGLMVGIRVPGGHAPTGTGRAPWETVGCVWKGGHYGSRATVWFLGNTPAGNGSSDNGCRGGFVSFWDWPRGMHLWGSHSRESMMCFWKDVLFCRRPSSDPSSATRPPFPTEGHLNMAENRTADSSISY</sequence>
<reference evidence="2 3" key="1">
    <citation type="submission" date="2021-06" db="EMBL/GenBank/DDBJ databases">
        <authorList>
            <person name="Palmer J.M."/>
        </authorList>
    </citation>
    <scope>NUCLEOTIDE SEQUENCE [LARGE SCALE GENOMIC DNA]</scope>
    <source>
        <strain evidence="2 3">MEX-2019</strain>
        <tissue evidence="2">Muscle</tissue>
    </source>
</reference>
<feature type="compositionally biased region" description="Basic and acidic residues" evidence="1">
    <location>
        <begin position="16"/>
        <end position="29"/>
    </location>
</feature>
<evidence type="ECO:0000313" key="3">
    <source>
        <dbReference type="Proteomes" id="UP001311232"/>
    </source>
</evidence>
<evidence type="ECO:0000313" key="2">
    <source>
        <dbReference type="EMBL" id="KAK5619717.1"/>
    </source>
</evidence>
<accession>A0AAV9SEL7</accession>
<evidence type="ECO:0000256" key="1">
    <source>
        <dbReference type="SAM" id="MobiDB-lite"/>
    </source>
</evidence>
<dbReference type="EMBL" id="JAHHUM010000463">
    <property type="protein sequence ID" value="KAK5619717.1"/>
    <property type="molecule type" value="Genomic_DNA"/>
</dbReference>
<feature type="region of interest" description="Disordered" evidence="1">
    <location>
        <begin position="11"/>
        <end position="38"/>
    </location>
</feature>
<keyword evidence="3" id="KW-1185">Reference proteome</keyword>